<proteinExistence type="predicted"/>
<dbReference type="EMBL" id="UINC01024637">
    <property type="protein sequence ID" value="SVA98669.1"/>
    <property type="molecule type" value="Genomic_DNA"/>
</dbReference>
<reference evidence="1" key="1">
    <citation type="submission" date="2018-05" db="EMBL/GenBank/DDBJ databases">
        <authorList>
            <person name="Lanie J.A."/>
            <person name="Ng W.-L."/>
            <person name="Kazmierczak K.M."/>
            <person name="Andrzejewski T.M."/>
            <person name="Davidsen T.M."/>
            <person name="Wayne K.J."/>
            <person name="Tettelin H."/>
            <person name="Glass J.I."/>
            <person name="Rusch D."/>
            <person name="Podicherti R."/>
            <person name="Tsui H.-C.T."/>
            <person name="Winkler M.E."/>
        </authorList>
    </citation>
    <scope>NUCLEOTIDE SEQUENCE</scope>
</reference>
<feature type="non-terminal residue" evidence="1">
    <location>
        <position position="180"/>
    </location>
</feature>
<accession>A0A382AB94</accession>
<protein>
    <submittedName>
        <fullName evidence="1">Uncharacterized protein</fullName>
    </submittedName>
</protein>
<organism evidence="1">
    <name type="scientific">marine metagenome</name>
    <dbReference type="NCBI Taxonomy" id="408172"/>
    <lineage>
        <taxon>unclassified sequences</taxon>
        <taxon>metagenomes</taxon>
        <taxon>ecological metagenomes</taxon>
    </lineage>
</organism>
<sequence length="180" mass="20219">MLTEPNFPNVDQQILLLKHGIEQSFWDSITITGLIEARGRALAEFTAPDFQSIIEEDISGTALGHMNKGLLTAHGWDEGGRPETEVGGHDVMWFVARDLVFGRGAYPIPEAPSSIAREKAEREMEQLPMEHEALIAFLMNLLMIEVRAERAFQFYEEVIGSPETFVDKPKQSQHAIDLIN</sequence>
<gene>
    <name evidence="1" type="ORF">METZ01_LOCUS151523</name>
</gene>
<evidence type="ECO:0000313" key="1">
    <source>
        <dbReference type="EMBL" id="SVA98669.1"/>
    </source>
</evidence>
<dbReference type="AlphaFoldDB" id="A0A382AB94"/>
<name>A0A382AB94_9ZZZZ</name>